<organism evidence="1">
    <name type="scientific">Culex pipiens</name>
    <name type="common">House mosquito</name>
    <dbReference type="NCBI Taxonomy" id="7175"/>
    <lineage>
        <taxon>Eukaryota</taxon>
        <taxon>Metazoa</taxon>
        <taxon>Ecdysozoa</taxon>
        <taxon>Arthropoda</taxon>
        <taxon>Hexapoda</taxon>
        <taxon>Insecta</taxon>
        <taxon>Pterygota</taxon>
        <taxon>Neoptera</taxon>
        <taxon>Endopterygota</taxon>
        <taxon>Diptera</taxon>
        <taxon>Nematocera</taxon>
        <taxon>Culicoidea</taxon>
        <taxon>Culicidae</taxon>
        <taxon>Culicinae</taxon>
        <taxon>Culicini</taxon>
        <taxon>Culex</taxon>
        <taxon>Culex</taxon>
    </lineage>
</organism>
<sequence>MGVAGVVSVVLRDVGDLAVLPKRGHQILDALRRTSVDLVLRHQPVGRERLQQRFPFLRRRIQVPGRVRGGRAVLVRDGRGRCRHLLRFPRVGAVTGIGVVHDWDR</sequence>
<reference evidence="1" key="1">
    <citation type="submission" date="2021-05" db="EMBL/GenBank/DDBJ databases">
        <authorList>
            <person name="Alioto T."/>
            <person name="Alioto T."/>
            <person name="Gomez Garrido J."/>
        </authorList>
    </citation>
    <scope>NUCLEOTIDE SEQUENCE</scope>
</reference>
<dbReference type="AlphaFoldDB" id="A0A8D7ZXY8"/>
<proteinExistence type="predicted"/>
<name>A0A8D7ZXY8_CULPI</name>
<evidence type="ECO:0000313" key="1">
    <source>
        <dbReference type="EMBL" id="CAG6446522.1"/>
    </source>
</evidence>
<dbReference type="EMBL" id="HBUE01007047">
    <property type="protein sequence ID" value="CAG6446522.1"/>
    <property type="molecule type" value="Transcribed_RNA"/>
</dbReference>
<accession>A0A8D7ZXY8</accession>
<protein>
    <submittedName>
        <fullName evidence="1">(northern house mosquito) hypothetical protein</fullName>
    </submittedName>
</protein>